<keyword evidence="5 7" id="KW-1133">Transmembrane helix</keyword>
<gene>
    <name evidence="10" type="ORF">QNI19_27575</name>
</gene>
<evidence type="ECO:0000256" key="2">
    <source>
        <dbReference type="ARBA" id="ARBA00005236"/>
    </source>
</evidence>
<comment type="subcellular location">
    <subcellularLocation>
        <location evidence="1">Cell membrane</location>
        <topology evidence="1">Multi-pass membrane protein</topology>
    </subcellularLocation>
</comment>
<evidence type="ECO:0000313" key="11">
    <source>
        <dbReference type="Proteomes" id="UP001228581"/>
    </source>
</evidence>
<feature type="transmembrane region" description="Helical" evidence="7">
    <location>
        <begin position="377"/>
        <end position="397"/>
    </location>
</feature>
<feature type="transmembrane region" description="Helical" evidence="7">
    <location>
        <begin position="20"/>
        <end position="46"/>
    </location>
</feature>
<dbReference type="EMBL" id="JASJOT010000025">
    <property type="protein sequence ID" value="MDJ1496725.1"/>
    <property type="molecule type" value="Genomic_DNA"/>
</dbReference>
<dbReference type="Proteomes" id="UP001228581">
    <property type="component" value="Unassembled WGS sequence"/>
</dbReference>
<keyword evidence="4 7" id="KW-0812">Transmembrane</keyword>
<feature type="domain" description="ABC3 transporter permease C-terminal" evidence="8">
    <location>
        <begin position="280"/>
        <end position="401"/>
    </location>
</feature>
<evidence type="ECO:0000256" key="5">
    <source>
        <dbReference type="ARBA" id="ARBA00022989"/>
    </source>
</evidence>
<evidence type="ECO:0000259" key="9">
    <source>
        <dbReference type="Pfam" id="PF12704"/>
    </source>
</evidence>
<evidence type="ECO:0000313" key="10">
    <source>
        <dbReference type="EMBL" id="MDJ1496725.1"/>
    </source>
</evidence>
<organism evidence="10 11">
    <name type="scientific">Xanthocytophaga flava</name>
    <dbReference type="NCBI Taxonomy" id="3048013"/>
    <lineage>
        <taxon>Bacteria</taxon>
        <taxon>Pseudomonadati</taxon>
        <taxon>Bacteroidota</taxon>
        <taxon>Cytophagia</taxon>
        <taxon>Cytophagales</taxon>
        <taxon>Rhodocytophagaceae</taxon>
        <taxon>Xanthocytophaga</taxon>
    </lineage>
</organism>
<feature type="transmembrane region" description="Helical" evidence="7">
    <location>
        <begin position="329"/>
        <end position="353"/>
    </location>
</feature>
<dbReference type="PANTHER" id="PTHR30489">
    <property type="entry name" value="LIPOPROTEIN-RELEASING SYSTEM TRANSMEMBRANE PROTEIN LOLE"/>
    <property type="match status" value="1"/>
</dbReference>
<dbReference type="InterPro" id="IPR051447">
    <property type="entry name" value="Lipoprotein-release_system"/>
</dbReference>
<dbReference type="RefSeq" id="WP_314001768.1">
    <property type="nucleotide sequence ID" value="NZ_JASJOR010000021.1"/>
</dbReference>
<reference evidence="10 11" key="1">
    <citation type="submission" date="2023-05" db="EMBL/GenBank/DDBJ databases">
        <authorList>
            <person name="Zhang X."/>
        </authorList>
    </citation>
    <scope>NUCLEOTIDE SEQUENCE [LARGE SCALE GENOMIC DNA]</scope>
    <source>
        <strain evidence="10 11">DM2B3-1</strain>
    </source>
</reference>
<feature type="transmembrane region" description="Helical" evidence="7">
    <location>
        <begin position="275"/>
        <end position="301"/>
    </location>
</feature>
<keyword evidence="3" id="KW-1003">Cell membrane</keyword>
<feature type="domain" description="MacB-like periplasmic core" evidence="9">
    <location>
        <begin position="25"/>
        <end position="248"/>
    </location>
</feature>
<keyword evidence="6 7" id="KW-0472">Membrane</keyword>
<comment type="similarity">
    <text evidence="2">Belongs to the ABC-4 integral membrane protein family. LolC/E subfamily.</text>
</comment>
<dbReference type="PANTHER" id="PTHR30489:SF0">
    <property type="entry name" value="LIPOPROTEIN-RELEASING SYSTEM TRANSMEMBRANE PROTEIN LOLE"/>
    <property type="match status" value="1"/>
</dbReference>
<dbReference type="Pfam" id="PF02687">
    <property type="entry name" value="FtsX"/>
    <property type="match status" value="1"/>
</dbReference>
<evidence type="ECO:0000259" key="8">
    <source>
        <dbReference type="Pfam" id="PF02687"/>
    </source>
</evidence>
<name>A0ABT7CSJ6_9BACT</name>
<comment type="caution">
    <text evidence="10">The sequence shown here is derived from an EMBL/GenBank/DDBJ whole genome shotgun (WGS) entry which is preliminary data.</text>
</comment>
<accession>A0ABT7CSJ6</accession>
<dbReference type="InterPro" id="IPR003838">
    <property type="entry name" value="ABC3_permease_C"/>
</dbReference>
<evidence type="ECO:0000256" key="6">
    <source>
        <dbReference type="ARBA" id="ARBA00023136"/>
    </source>
</evidence>
<proteinExistence type="inferred from homology"/>
<keyword evidence="11" id="KW-1185">Reference proteome</keyword>
<evidence type="ECO:0000256" key="4">
    <source>
        <dbReference type="ARBA" id="ARBA00022692"/>
    </source>
</evidence>
<evidence type="ECO:0000256" key="7">
    <source>
        <dbReference type="SAM" id="Phobius"/>
    </source>
</evidence>
<sequence>MNLSYFIARRYFLSKKKTNFINIISIISMIGVGVGTMALVIVLSVFNGLEDLFRSLHGTFDSEINIKPAYGKSLTVTPQLLAKIRAVEGVGFVAEIIEDNVFLSYRKGHMPARMRGVPDQFIRQNGLDQAIIAGNARLKYNDKSYAIVGSGVQYILSIALKDEMNPIQIWYPDNSRKTINVSSPESIRKSAIRAGGVFALEQRYDKDYIFVPLSFAADLLQMGNKRSSLEISLKDGEDVDQIKVQLKKALGANYLVQDRDEQHASLLQAIRIEKLFVYITFSVILAVASFNIFFSLTMLAIDKRKDVAVLSAMGAAPNFIRRVFMTEGAIIATVGTLAGLGSGFLICLAQQTFGIFKMGMESAIVDAYPVKMQLPDFVATGITIALITFVASYFPAVKAAKDIDIRL</sequence>
<evidence type="ECO:0000256" key="1">
    <source>
        <dbReference type="ARBA" id="ARBA00004651"/>
    </source>
</evidence>
<evidence type="ECO:0000256" key="3">
    <source>
        <dbReference type="ARBA" id="ARBA00022475"/>
    </source>
</evidence>
<dbReference type="Pfam" id="PF12704">
    <property type="entry name" value="MacB_PCD"/>
    <property type="match status" value="1"/>
</dbReference>
<dbReference type="InterPro" id="IPR025857">
    <property type="entry name" value="MacB_PCD"/>
</dbReference>
<protein>
    <submittedName>
        <fullName evidence="10">ABC transporter permease</fullName>
    </submittedName>
</protein>